<keyword evidence="5" id="KW-0460">Magnesium</keyword>
<evidence type="ECO:0000256" key="4">
    <source>
        <dbReference type="ARBA" id="ARBA00022801"/>
    </source>
</evidence>
<protein>
    <recommendedName>
        <fullName evidence="7">Nudix hydrolase domain-containing protein</fullName>
    </recommendedName>
</protein>
<keyword evidence="9" id="KW-1185">Reference proteome</keyword>
<reference evidence="9" key="1">
    <citation type="journal article" date="2019" name="Int. J. Syst. Evol. Microbiol.">
        <title>The Global Catalogue of Microorganisms (GCM) 10K type strain sequencing project: providing services to taxonomists for standard genome sequencing and annotation.</title>
        <authorList>
            <consortium name="The Broad Institute Genomics Platform"/>
            <consortium name="The Broad Institute Genome Sequencing Center for Infectious Disease"/>
            <person name="Wu L."/>
            <person name="Ma J."/>
        </authorList>
    </citation>
    <scope>NUCLEOTIDE SEQUENCE [LARGE SCALE GENOMIC DNA]</scope>
    <source>
        <strain evidence="9">JCM 16929</strain>
    </source>
</reference>
<proteinExistence type="predicted"/>
<dbReference type="PANTHER" id="PTHR12318">
    <property type="entry name" value="TESTOSTERONE-REGULATED PROTEIN RP2"/>
    <property type="match status" value="1"/>
</dbReference>
<dbReference type="Pfam" id="PF00293">
    <property type="entry name" value="NUDIX"/>
    <property type="match status" value="1"/>
</dbReference>
<evidence type="ECO:0000259" key="7">
    <source>
        <dbReference type="PROSITE" id="PS51462"/>
    </source>
</evidence>
<evidence type="ECO:0000256" key="1">
    <source>
        <dbReference type="ARBA" id="ARBA00001936"/>
    </source>
</evidence>
<comment type="cofactor">
    <cofactor evidence="1">
        <name>Mn(2+)</name>
        <dbReference type="ChEBI" id="CHEBI:29035"/>
    </cofactor>
</comment>
<evidence type="ECO:0000256" key="5">
    <source>
        <dbReference type="ARBA" id="ARBA00022842"/>
    </source>
</evidence>
<dbReference type="RefSeq" id="WP_344808750.1">
    <property type="nucleotide sequence ID" value="NZ_BAABAB010000044.1"/>
</dbReference>
<sequence>MPTTSVDVLARLSPAVPAALAAKAASWPADREPVAPRLSASVVLVRQASDELEVYLLHRHARMAFAASMVVFPGGGLDPVDEGADDPIRACAVRETLEETGVRLEPAALRDWAHWVTPQVEPRRFDTRFFLGVLPAGQRARDVSGETERAAWTTPADALAAAERGEIGLMPPTLSILVELADAGTVPELLQRAADRRVLTVRPRLVRDGDGWRFSYPSAEDA</sequence>
<keyword evidence="4" id="KW-0378">Hydrolase</keyword>
<dbReference type="EMBL" id="BAABAB010000044">
    <property type="protein sequence ID" value="GAA3637204.1"/>
    <property type="molecule type" value="Genomic_DNA"/>
</dbReference>
<dbReference type="SUPFAM" id="SSF55811">
    <property type="entry name" value="Nudix"/>
    <property type="match status" value="1"/>
</dbReference>
<feature type="domain" description="Nudix hydrolase" evidence="7">
    <location>
        <begin position="35"/>
        <end position="175"/>
    </location>
</feature>
<keyword evidence="3" id="KW-0479">Metal-binding</keyword>
<keyword evidence="6" id="KW-0464">Manganese</keyword>
<dbReference type="PROSITE" id="PS51462">
    <property type="entry name" value="NUDIX"/>
    <property type="match status" value="1"/>
</dbReference>
<evidence type="ECO:0000313" key="9">
    <source>
        <dbReference type="Proteomes" id="UP001501490"/>
    </source>
</evidence>
<comment type="caution">
    <text evidence="8">The sequence shown here is derived from an EMBL/GenBank/DDBJ whole genome shotgun (WGS) entry which is preliminary data.</text>
</comment>
<evidence type="ECO:0000313" key="8">
    <source>
        <dbReference type="EMBL" id="GAA3637204.1"/>
    </source>
</evidence>
<dbReference type="PANTHER" id="PTHR12318:SF0">
    <property type="entry name" value="ACYL-COENZYME A DIPHOSPHATASE NUDT19"/>
    <property type="match status" value="1"/>
</dbReference>
<evidence type="ECO:0000256" key="3">
    <source>
        <dbReference type="ARBA" id="ARBA00022723"/>
    </source>
</evidence>
<evidence type="ECO:0000256" key="6">
    <source>
        <dbReference type="ARBA" id="ARBA00023211"/>
    </source>
</evidence>
<gene>
    <name evidence="8" type="ORF">GCM10022236_44640</name>
</gene>
<dbReference type="InterPro" id="IPR039121">
    <property type="entry name" value="NUDT19"/>
</dbReference>
<dbReference type="InterPro" id="IPR015797">
    <property type="entry name" value="NUDIX_hydrolase-like_dom_sf"/>
</dbReference>
<comment type="cofactor">
    <cofactor evidence="2">
        <name>Mg(2+)</name>
        <dbReference type="ChEBI" id="CHEBI:18420"/>
    </cofactor>
</comment>
<dbReference type="Proteomes" id="UP001501490">
    <property type="component" value="Unassembled WGS sequence"/>
</dbReference>
<name>A0ABP7ANV2_9ACTN</name>
<evidence type="ECO:0000256" key="2">
    <source>
        <dbReference type="ARBA" id="ARBA00001946"/>
    </source>
</evidence>
<dbReference type="Gene3D" id="3.90.79.10">
    <property type="entry name" value="Nucleoside Triphosphate Pyrophosphohydrolase"/>
    <property type="match status" value="2"/>
</dbReference>
<organism evidence="8 9">
    <name type="scientific">Microlunatus ginsengisoli</name>
    <dbReference type="NCBI Taxonomy" id="363863"/>
    <lineage>
        <taxon>Bacteria</taxon>
        <taxon>Bacillati</taxon>
        <taxon>Actinomycetota</taxon>
        <taxon>Actinomycetes</taxon>
        <taxon>Propionibacteriales</taxon>
        <taxon>Propionibacteriaceae</taxon>
        <taxon>Microlunatus</taxon>
    </lineage>
</organism>
<accession>A0ABP7ANV2</accession>
<dbReference type="InterPro" id="IPR000086">
    <property type="entry name" value="NUDIX_hydrolase_dom"/>
</dbReference>
<dbReference type="CDD" id="cd18870">
    <property type="entry name" value="NUDIX_AcylCoAdiphos_Nudt19"/>
    <property type="match status" value="1"/>
</dbReference>